<accession>A0ABQ6JNF2</accession>
<name>A0ABQ6JNF2_9ACTN</name>
<dbReference type="Pfam" id="PF13400">
    <property type="entry name" value="Tad"/>
    <property type="match status" value="1"/>
</dbReference>
<sequence>MTGLRRRLAAARATEPDDRGAVTVFVLGLTVTLLALGGLVIDGGNRVNDEMTLADDTEQAARAGATAIDEEALRVGARWC</sequence>
<evidence type="ECO:0000256" key="1">
    <source>
        <dbReference type="SAM" id="Phobius"/>
    </source>
</evidence>
<proteinExistence type="predicted"/>
<feature type="domain" description="Putative Flp pilus-assembly TadG-like N-terminal" evidence="2">
    <location>
        <begin position="20"/>
        <end position="67"/>
    </location>
</feature>
<keyword evidence="1" id="KW-0812">Transmembrane</keyword>
<evidence type="ECO:0000259" key="2">
    <source>
        <dbReference type="Pfam" id="PF13400"/>
    </source>
</evidence>
<dbReference type="EMBL" id="BSUZ01000001">
    <property type="protein sequence ID" value="GMA88285.1"/>
    <property type="molecule type" value="Genomic_DNA"/>
</dbReference>
<protein>
    <recommendedName>
        <fullName evidence="2">Putative Flp pilus-assembly TadG-like N-terminal domain-containing protein</fullName>
    </recommendedName>
</protein>
<reference evidence="4" key="1">
    <citation type="journal article" date="2019" name="Int. J. Syst. Evol. Microbiol.">
        <title>The Global Catalogue of Microorganisms (GCM) 10K type strain sequencing project: providing services to taxonomists for standard genome sequencing and annotation.</title>
        <authorList>
            <consortium name="The Broad Institute Genomics Platform"/>
            <consortium name="The Broad Institute Genome Sequencing Center for Infectious Disease"/>
            <person name="Wu L."/>
            <person name="Ma J."/>
        </authorList>
    </citation>
    <scope>NUCLEOTIDE SEQUENCE [LARGE SCALE GENOMIC DNA]</scope>
    <source>
        <strain evidence="4">NBRC 108730</strain>
    </source>
</reference>
<keyword evidence="1" id="KW-1133">Transmembrane helix</keyword>
<keyword evidence="4" id="KW-1185">Reference proteome</keyword>
<comment type="caution">
    <text evidence="3">The sequence shown here is derived from an EMBL/GenBank/DDBJ whole genome shotgun (WGS) entry which is preliminary data.</text>
</comment>
<organism evidence="3 4">
    <name type="scientific">Angustibacter aerolatus</name>
    <dbReference type="NCBI Taxonomy" id="1162965"/>
    <lineage>
        <taxon>Bacteria</taxon>
        <taxon>Bacillati</taxon>
        <taxon>Actinomycetota</taxon>
        <taxon>Actinomycetes</taxon>
        <taxon>Kineosporiales</taxon>
        <taxon>Kineosporiaceae</taxon>
    </lineage>
</organism>
<keyword evidence="1" id="KW-0472">Membrane</keyword>
<dbReference type="InterPro" id="IPR028087">
    <property type="entry name" value="Tad_N"/>
</dbReference>
<dbReference type="Proteomes" id="UP001157017">
    <property type="component" value="Unassembled WGS sequence"/>
</dbReference>
<gene>
    <name evidence="3" type="ORF">GCM10025868_35350</name>
</gene>
<evidence type="ECO:0000313" key="3">
    <source>
        <dbReference type="EMBL" id="GMA88285.1"/>
    </source>
</evidence>
<feature type="transmembrane region" description="Helical" evidence="1">
    <location>
        <begin position="21"/>
        <end position="41"/>
    </location>
</feature>
<evidence type="ECO:0000313" key="4">
    <source>
        <dbReference type="Proteomes" id="UP001157017"/>
    </source>
</evidence>